<dbReference type="OMA" id="GSKWPKT"/>
<dbReference type="OrthoDB" id="2139710at2759"/>
<evidence type="ECO:0000313" key="3">
    <source>
        <dbReference type="Proteomes" id="UP000054558"/>
    </source>
</evidence>
<name>A0A1Y1HSJ5_KLENI</name>
<dbReference type="EMBL" id="DF237034">
    <property type="protein sequence ID" value="GAQ81604.1"/>
    <property type="molecule type" value="Genomic_DNA"/>
</dbReference>
<gene>
    <name evidence="2" type="ORF">KFL_000850200</name>
</gene>
<keyword evidence="3" id="KW-1185">Reference proteome</keyword>
<dbReference type="AlphaFoldDB" id="A0A1Y1HSJ5"/>
<feature type="region of interest" description="Disordered" evidence="1">
    <location>
        <begin position="18"/>
        <end position="61"/>
    </location>
</feature>
<accession>A0A1Y1HSJ5</accession>
<organism evidence="2 3">
    <name type="scientific">Klebsormidium nitens</name>
    <name type="common">Green alga</name>
    <name type="synonym">Ulothrix nitens</name>
    <dbReference type="NCBI Taxonomy" id="105231"/>
    <lineage>
        <taxon>Eukaryota</taxon>
        <taxon>Viridiplantae</taxon>
        <taxon>Streptophyta</taxon>
        <taxon>Klebsormidiophyceae</taxon>
        <taxon>Klebsormidiales</taxon>
        <taxon>Klebsormidiaceae</taxon>
        <taxon>Klebsormidium</taxon>
    </lineage>
</organism>
<sequence length="288" mass="31937">MYRQVKEELEKDDVQGCKNAVGTGVAPDKSNAGAGPNHDGTGTAQHGCASEETKTSATSPKGRLQPIIAATQAVRLTFSQFFVSWSGVLTVVFTGLPPELLQMKAQIDQELPYLQTLKPENPGSKWPKVSLAALRDGKRLSFEQLLKLKRICRDSSKALANERQLLVDKLSVVLFASCSLEETLSISNVPLLLPSSDSTPTDVELRNVEKVMDEFALDRLEQYWFYASKDGNSISHYRNPKLGATLVHFLQDFPQPLRAFRAAVDAELPDMYDWFRESALHVTIRALS</sequence>
<dbReference type="Proteomes" id="UP000054558">
    <property type="component" value="Unassembled WGS sequence"/>
</dbReference>
<reference evidence="2 3" key="1">
    <citation type="journal article" date="2014" name="Nat. Commun.">
        <title>Klebsormidium flaccidum genome reveals primary factors for plant terrestrial adaptation.</title>
        <authorList>
            <person name="Hori K."/>
            <person name="Maruyama F."/>
            <person name="Fujisawa T."/>
            <person name="Togashi T."/>
            <person name="Yamamoto N."/>
            <person name="Seo M."/>
            <person name="Sato S."/>
            <person name="Yamada T."/>
            <person name="Mori H."/>
            <person name="Tajima N."/>
            <person name="Moriyama T."/>
            <person name="Ikeuchi M."/>
            <person name="Watanabe M."/>
            <person name="Wada H."/>
            <person name="Kobayashi K."/>
            <person name="Saito M."/>
            <person name="Masuda T."/>
            <person name="Sasaki-Sekimoto Y."/>
            <person name="Mashiguchi K."/>
            <person name="Awai K."/>
            <person name="Shimojima M."/>
            <person name="Masuda S."/>
            <person name="Iwai M."/>
            <person name="Nobusawa T."/>
            <person name="Narise T."/>
            <person name="Kondo S."/>
            <person name="Saito H."/>
            <person name="Sato R."/>
            <person name="Murakawa M."/>
            <person name="Ihara Y."/>
            <person name="Oshima-Yamada Y."/>
            <person name="Ohtaka K."/>
            <person name="Satoh M."/>
            <person name="Sonobe K."/>
            <person name="Ishii M."/>
            <person name="Ohtani R."/>
            <person name="Kanamori-Sato M."/>
            <person name="Honoki R."/>
            <person name="Miyazaki D."/>
            <person name="Mochizuki H."/>
            <person name="Umetsu J."/>
            <person name="Higashi K."/>
            <person name="Shibata D."/>
            <person name="Kamiya Y."/>
            <person name="Sato N."/>
            <person name="Nakamura Y."/>
            <person name="Tabata S."/>
            <person name="Ida S."/>
            <person name="Kurokawa K."/>
            <person name="Ohta H."/>
        </authorList>
    </citation>
    <scope>NUCLEOTIDE SEQUENCE [LARGE SCALE GENOMIC DNA]</scope>
    <source>
        <strain evidence="2 3">NIES-2285</strain>
    </source>
</reference>
<evidence type="ECO:0000256" key="1">
    <source>
        <dbReference type="SAM" id="MobiDB-lite"/>
    </source>
</evidence>
<evidence type="ECO:0000313" key="2">
    <source>
        <dbReference type="EMBL" id="GAQ81604.1"/>
    </source>
</evidence>
<protein>
    <submittedName>
        <fullName evidence="2">Uncharacterized protein</fullName>
    </submittedName>
</protein>
<proteinExistence type="predicted"/>